<dbReference type="Proteomes" id="UP000886501">
    <property type="component" value="Unassembled WGS sequence"/>
</dbReference>
<organism evidence="1 2">
    <name type="scientific">Thelephora ganbajun</name>
    <name type="common">Ganba fungus</name>
    <dbReference type="NCBI Taxonomy" id="370292"/>
    <lineage>
        <taxon>Eukaryota</taxon>
        <taxon>Fungi</taxon>
        <taxon>Dikarya</taxon>
        <taxon>Basidiomycota</taxon>
        <taxon>Agaricomycotina</taxon>
        <taxon>Agaricomycetes</taxon>
        <taxon>Thelephorales</taxon>
        <taxon>Thelephoraceae</taxon>
        <taxon>Thelephora</taxon>
    </lineage>
</organism>
<evidence type="ECO:0000313" key="2">
    <source>
        <dbReference type="Proteomes" id="UP000886501"/>
    </source>
</evidence>
<evidence type="ECO:0000313" key="1">
    <source>
        <dbReference type="EMBL" id="KAF9649160.1"/>
    </source>
</evidence>
<proteinExistence type="predicted"/>
<comment type="caution">
    <text evidence="1">The sequence shown here is derived from an EMBL/GenBank/DDBJ whole genome shotgun (WGS) entry which is preliminary data.</text>
</comment>
<reference evidence="1" key="2">
    <citation type="journal article" date="2020" name="Nat. Commun.">
        <title>Large-scale genome sequencing of mycorrhizal fungi provides insights into the early evolution of symbiotic traits.</title>
        <authorList>
            <person name="Miyauchi S."/>
            <person name="Kiss E."/>
            <person name="Kuo A."/>
            <person name="Drula E."/>
            <person name="Kohler A."/>
            <person name="Sanchez-Garcia M."/>
            <person name="Morin E."/>
            <person name="Andreopoulos B."/>
            <person name="Barry K.W."/>
            <person name="Bonito G."/>
            <person name="Buee M."/>
            <person name="Carver A."/>
            <person name="Chen C."/>
            <person name="Cichocki N."/>
            <person name="Clum A."/>
            <person name="Culley D."/>
            <person name="Crous P.W."/>
            <person name="Fauchery L."/>
            <person name="Girlanda M."/>
            <person name="Hayes R.D."/>
            <person name="Keri Z."/>
            <person name="LaButti K."/>
            <person name="Lipzen A."/>
            <person name="Lombard V."/>
            <person name="Magnuson J."/>
            <person name="Maillard F."/>
            <person name="Murat C."/>
            <person name="Nolan M."/>
            <person name="Ohm R.A."/>
            <person name="Pangilinan J."/>
            <person name="Pereira M.F."/>
            <person name="Perotto S."/>
            <person name="Peter M."/>
            <person name="Pfister S."/>
            <person name="Riley R."/>
            <person name="Sitrit Y."/>
            <person name="Stielow J.B."/>
            <person name="Szollosi G."/>
            <person name="Zifcakova L."/>
            <person name="Stursova M."/>
            <person name="Spatafora J.W."/>
            <person name="Tedersoo L."/>
            <person name="Vaario L.M."/>
            <person name="Yamada A."/>
            <person name="Yan M."/>
            <person name="Wang P."/>
            <person name="Xu J."/>
            <person name="Bruns T."/>
            <person name="Baldrian P."/>
            <person name="Vilgalys R."/>
            <person name="Dunand C."/>
            <person name="Henrissat B."/>
            <person name="Grigoriev I.V."/>
            <person name="Hibbett D."/>
            <person name="Nagy L.G."/>
            <person name="Martin F.M."/>
        </authorList>
    </citation>
    <scope>NUCLEOTIDE SEQUENCE</scope>
    <source>
        <strain evidence="1">P2</strain>
    </source>
</reference>
<name>A0ACB6ZH78_THEGA</name>
<reference evidence="1" key="1">
    <citation type="submission" date="2019-10" db="EMBL/GenBank/DDBJ databases">
        <authorList>
            <consortium name="DOE Joint Genome Institute"/>
            <person name="Kuo A."/>
            <person name="Miyauchi S."/>
            <person name="Kiss E."/>
            <person name="Drula E."/>
            <person name="Kohler A."/>
            <person name="Sanchez-Garcia M."/>
            <person name="Andreopoulos B."/>
            <person name="Barry K.W."/>
            <person name="Bonito G."/>
            <person name="Buee M."/>
            <person name="Carver A."/>
            <person name="Chen C."/>
            <person name="Cichocki N."/>
            <person name="Clum A."/>
            <person name="Culley D."/>
            <person name="Crous P.W."/>
            <person name="Fauchery L."/>
            <person name="Girlanda M."/>
            <person name="Hayes R."/>
            <person name="Keri Z."/>
            <person name="Labutti K."/>
            <person name="Lipzen A."/>
            <person name="Lombard V."/>
            <person name="Magnuson J."/>
            <person name="Maillard F."/>
            <person name="Morin E."/>
            <person name="Murat C."/>
            <person name="Nolan M."/>
            <person name="Ohm R."/>
            <person name="Pangilinan J."/>
            <person name="Pereira M."/>
            <person name="Perotto S."/>
            <person name="Peter M."/>
            <person name="Riley R."/>
            <person name="Sitrit Y."/>
            <person name="Stielow B."/>
            <person name="Szollosi G."/>
            <person name="Zifcakova L."/>
            <person name="Stursova M."/>
            <person name="Spatafora J.W."/>
            <person name="Tedersoo L."/>
            <person name="Vaario L.-M."/>
            <person name="Yamada A."/>
            <person name="Yan M."/>
            <person name="Wang P."/>
            <person name="Xu J."/>
            <person name="Bruns T."/>
            <person name="Baldrian P."/>
            <person name="Vilgalys R."/>
            <person name="Henrissat B."/>
            <person name="Grigoriev I.V."/>
            <person name="Hibbett D."/>
            <person name="Nagy L.G."/>
            <person name="Martin F.M."/>
        </authorList>
    </citation>
    <scope>NUCLEOTIDE SEQUENCE</scope>
    <source>
        <strain evidence="1">P2</strain>
    </source>
</reference>
<accession>A0ACB6ZH78</accession>
<gene>
    <name evidence="1" type="ORF">BDM02DRAFT_3268964</name>
</gene>
<protein>
    <submittedName>
        <fullName evidence="1">Uncharacterized protein</fullName>
    </submittedName>
</protein>
<keyword evidence="2" id="KW-1185">Reference proteome</keyword>
<dbReference type="EMBL" id="MU118002">
    <property type="protein sequence ID" value="KAF9649160.1"/>
    <property type="molecule type" value="Genomic_DNA"/>
</dbReference>
<sequence length="157" mass="17426">MLITFRFHFKSVPEHVEDVAGLRDGYKDGSNRRYPLSTFKNLPHSSQLSTPTLMTSHLNQSSAFHHYVPNGGKYHVQHTPQTISPSPARMGALPPPPPQIRKNLPSSDPRTKSWCHIEPASTTTSMGNSTSPPTKTSSSHGDSSGQKQYKFVQYSPR</sequence>